<protein>
    <submittedName>
        <fullName evidence="1">Uncharacterized protein</fullName>
    </submittedName>
</protein>
<organism evidence="1 2">
    <name type="scientific">Rhizobium rhizoryzae</name>
    <dbReference type="NCBI Taxonomy" id="451876"/>
    <lineage>
        <taxon>Bacteria</taxon>
        <taxon>Pseudomonadati</taxon>
        <taxon>Pseudomonadota</taxon>
        <taxon>Alphaproteobacteria</taxon>
        <taxon>Hyphomicrobiales</taxon>
        <taxon>Rhizobiaceae</taxon>
        <taxon>Rhizobium/Agrobacterium group</taxon>
        <taxon>Rhizobium</taxon>
    </lineage>
</organism>
<gene>
    <name evidence="1" type="ORF">GGQ72_001302</name>
</gene>
<proteinExistence type="predicted"/>
<evidence type="ECO:0000313" key="2">
    <source>
        <dbReference type="Proteomes" id="UP000519897"/>
    </source>
</evidence>
<sequence length="94" mass="9949">MQIDSGMNGYGYSARPYKAERKAEEALPQTTETSRISLSGITGSSTLLSSSLANALWAVEGAKTGDEPPKAPAAPLIQTGTHTVSQIEDIYSEF</sequence>
<accession>A0A7W6LEE7</accession>
<comment type="caution">
    <text evidence="1">The sequence shown here is derived from an EMBL/GenBank/DDBJ whole genome shotgun (WGS) entry which is preliminary data.</text>
</comment>
<evidence type="ECO:0000313" key="1">
    <source>
        <dbReference type="EMBL" id="MBB4142803.1"/>
    </source>
</evidence>
<dbReference type="AlphaFoldDB" id="A0A7W6LEE7"/>
<keyword evidence="2" id="KW-1185">Reference proteome</keyword>
<reference evidence="1 2" key="1">
    <citation type="submission" date="2020-08" db="EMBL/GenBank/DDBJ databases">
        <title>Genomic Encyclopedia of Type Strains, Phase IV (KMG-IV): sequencing the most valuable type-strain genomes for metagenomic binning, comparative biology and taxonomic classification.</title>
        <authorList>
            <person name="Goeker M."/>
        </authorList>
    </citation>
    <scope>NUCLEOTIDE SEQUENCE [LARGE SCALE GENOMIC DNA]</scope>
    <source>
        <strain evidence="1 2">DSM 29514</strain>
    </source>
</reference>
<name>A0A7W6LEE7_9HYPH</name>
<dbReference type="RefSeq" id="WP_062552898.1">
    <property type="nucleotide sequence ID" value="NZ_CP049250.1"/>
</dbReference>
<dbReference type="Proteomes" id="UP000519897">
    <property type="component" value="Unassembled WGS sequence"/>
</dbReference>
<dbReference type="EMBL" id="JACIEC010000001">
    <property type="protein sequence ID" value="MBB4142803.1"/>
    <property type="molecule type" value="Genomic_DNA"/>
</dbReference>